<gene>
    <name evidence="2" type="ORF">C8F04DRAFT_1397687</name>
</gene>
<dbReference type="InterPro" id="IPR001810">
    <property type="entry name" value="F-box_dom"/>
</dbReference>
<dbReference type="Proteomes" id="UP001218188">
    <property type="component" value="Unassembled WGS sequence"/>
</dbReference>
<name>A0AAD6SNG6_9AGAR</name>
<dbReference type="Gene3D" id="3.80.10.10">
    <property type="entry name" value="Ribonuclease Inhibitor"/>
    <property type="match status" value="1"/>
</dbReference>
<dbReference type="SUPFAM" id="SSF52047">
    <property type="entry name" value="RNI-like"/>
    <property type="match status" value="1"/>
</dbReference>
<keyword evidence="3" id="KW-1185">Reference proteome</keyword>
<reference evidence="2" key="1">
    <citation type="submission" date="2023-03" db="EMBL/GenBank/DDBJ databases">
        <title>Massive genome expansion in bonnet fungi (Mycena s.s.) driven by repeated elements and novel gene families across ecological guilds.</title>
        <authorList>
            <consortium name="Lawrence Berkeley National Laboratory"/>
            <person name="Harder C.B."/>
            <person name="Miyauchi S."/>
            <person name="Viragh M."/>
            <person name="Kuo A."/>
            <person name="Thoen E."/>
            <person name="Andreopoulos B."/>
            <person name="Lu D."/>
            <person name="Skrede I."/>
            <person name="Drula E."/>
            <person name="Henrissat B."/>
            <person name="Morin E."/>
            <person name="Kohler A."/>
            <person name="Barry K."/>
            <person name="LaButti K."/>
            <person name="Morin E."/>
            <person name="Salamov A."/>
            <person name="Lipzen A."/>
            <person name="Mereny Z."/>
            <person name="Hegedus B."/>
            <person name="Baldrian P."/>
            <person name="Stursova M."/>
            <person name="Weitz H."/>
            <person name="Taylor A."/>
            <person name="Grigoriev I.V."/>
            <person name="Nagy L.G."/>
            <person name="Martin F."/>
            <person name="Kauserud H."/>
        </authorList>
    </citation>
    <scope>NUCLEOTIDE SEQUENCE</scope>
    <source>
        <strain evidence="2">CBHHK200</strain>
    </source>
</reference>
<evidence type="ECO:0000313" key="2">
    <source>
        <dbReference type="EMBL" id="KAJ7030705.1"/>
    </source>
</evidence>
<protein>
    <recommendedName>
        <fullName evidence="1">F-box domain-containing protein</fullName>
    </recommendedName>
</protein>
<evidence type="ECO:0000313" key="3">
    <source>
        <dbReference type="Proteomes" id="UP001218188"/>
    </source>
</evidence>
<dbReference type="SUPFAM" id="SSF81383">
    <property type="entry name" value="F-box domain"/>
    <property type="match status" value="1"/>
</dbReference>
<comment type="caution">
    <text evidence="2">The sequence shown here is derived from an EMBL/GenBank/DDBJ whole genome shotgun (WGS) entry which is preliminary data.</text>
</comment>
<organism evidence="2 3">
    <name type="scientific">Mycena alexandri</name>
    <dbReference type="NCBI Taxonomy" id="1745969"/>
    <lineage>
        <taxon>Eukaryota</taxon>
        <taxon>Fungi</taxon>
        <taxon>Dikarya</taxon>
        <taxon>Basidiomycota</taxon>
        <taxon>Agaricomycotina</taxon>
        <taxon>Agaricomycetes</taxon>
        <taxon>Agaricomycetidae</taxon>
        <taxon>Agaricales</taxon>
        <taxon>Marasmiineae</taxon>
        <taxon>Mycenaceae</taxon>
        <taxon>Mycena</taxon>
    </lineage>
</organism>
<dbReference type="EMBL" id="JARJCM010000088">
    <property type="protein sequence ID" value="KAJ7030705.1"/>
    <property type="molecule type" value="Genomic_DNA"/>
</dbReference>
<dbReference type="PROSITE" id="PS50181">
    <property type="entry name" value="FBOX"/>
    <property type="match status" value="1"/>
</dbReference>
<dbReference type="InterPro" id="IPR032675">
    <property type="entry name" value="LRR_dom_sf"/>
</dbReference>
<accession>A0AAD6SNG6</accession>
<dbReference type="AlphaFoldDB" id="A0AAD6SNG6"/>
<sequence length="518" mass="59309">MSTFQWTTPTRRVGSRFLSPIPHEVYLEIFKYLDQSEELDATHCKRTFSALARVCRFFCAISISRIYRTLEFSGAHPNRAYSNFCQLLLKQNDSDPDVQFAANIAGFVEECVFTDWMSGRGQEWTNEFLDQNAKAMRLMPNVASLHLESTPITKSLLFTISKLKTTLKTVSIHSCPLQAELTKPQRRDLDSLRLHTVEFFGTSALSPETLRLRDVEAFRTDSWEYGAYFLKRQHPSLRILELHEVKDLHMLFKYLEKWPPPPSDPCPLEELIITDIHLQLGADIPILTPAALPNIHTIHIPPSFLPSFSHRRLRKVVLLGSDARDVPGNHGPQIIDPALPYLTAKDMAPLMQSADSLTELHIPQHVYFAFDVCKNLKHLEVLVLAYAHPNYLMIPVISRTELFRDAIHALCTKWGPSSSLRELRLDFGADAGVDARPFMWDLQLQHQQLTGPLISTAFPQLTTAQMAARFVIWQRWDTFGTSWRPFVPHRFREIVRDALARGRPYTDVGGCLEAFDYK</sequence>
<evidence type="ECO:0000259" key="1">
    <source>
        <dbReference type="PROSITE" id="PS50181"/>
    </source>
</evidence>
<feature type="domain" description="F-box" evidence="1">
    <location>
        <begin position="15"/>
        <end position="70"/>
    </location>
</feature>
<dbReference type="InterPro" id="IPR036047">
    <property type="entry name" value="F-box-like_dom_sf"/>
</dbReference>
<proteinExistence type="predicted"/>